<evidence type="ECO:0000256" key="1">
    <source>
        <dbReference type="ARBA" id="ARBA00004442"/>
    </source>
</evidence>
<evidence type="ECO:0000256" key="3">
    <source>
        <dbReference type="ARBA" id="ARBA00022692"/>
    </source>
</evidence>
<keyword evidence="3" id="KW-0812">Transmembrane</keyword>
<evidence type="ECO:0000256" key="6">
    <source>
        <dbReference type="SAM" id="Coils"/>
    </source>
</evidence>
<sequence length="493" mass="56963">MKYLPLLLLLTSCASHIDEPLNMVDEAKFAQQELQDYLASAEPVVKPITLYEAMARALKYNLDDLVERRETEYLMLRQDLAKTGIWPTLTAALGFSNRNNEAGSRSRSLLSGNESLEPSTSTDKDYITGDLTLSWNLIDVALGLVGSDESKIQLEIARENRRKVINRIIEDVRTAYWRTISAERSYRKLLELEALAQEALQRAYTLEQTKKVALLPILTYQLELLKIQSQVQKIQRELLLAKYQLAALMDLPPSTKYRLEIPERSSIVPLLPGSVKRMVRTALYYRSELRELLYQKKLNHAQLDRAFLESLPTFNLMFGTNYNSNSYLYNDQWYGFSSQVSWDLLSVFKYPLRKKTIIAEEKVIDARKKALVMAVMTQVHVARARFIRVSQELNTIKQTYDVQSRVLDLTEAGYKSSLVSEQKLVKEKMNYILTEINYDSAYSEMQNAYANIFASMGLDNYEFNFNDQTSIYSLAEDLETFWTERALVLRQIR</sequence>
<dbReference type="EMBL" id="CP162601">
    <property type="protein sequence ID" value="XDK26085.1"/>
    <property type="molecule type" value="Genomic_DNA"/>
</dbReference>
<accession>A0AB39HIS7</accession>
<dbReference type="GO" id="GO:1990281">
    <property type="term" value="C:efflux pump complex"/>
    <property type="evidence" value="ECO:0007669"/>
    <property type="project" value="TreeGrafter"/>
</dbReference>
<evidence type="ECO:0000313" key="8">
    <source>
        <dbReference type="EMBL" id="XDK26085.1"/>
    </source>
</evidence>
<dbReference type="GO" id="GO:0015288">
    <property type="term" value="F:porin activity"/>
    <property type="evidence" value="ECO:0007669"/>
    <property type="project" value="TreeGrafter"/>
</dbReference>
<dbReference type="GO" id="GO:0015562">
    <property type="term" value="F:efflux transmembrane transporter activity"/>
    <property type="evidence" value="ECO:0007669"/>
    <property type="project" value="InterPro"/>
</dbReference>
<organism evidence="8">
    <name type="scientific">Vibrio sp. HB236076</name>
    <dbReference type="NCBI Taxonomy" id="3232307"/>
    <lineage>
        <taxon>Bacteria</taxon>
        <taxon>Pseudomonadati</taxon>
        <taxon>Pseudomonadota</taxon>
        <taxon>Gammaproteobacteria</taxon>
        <taxon>Vibrionales</taxon>
        <taxon>Vibrionaceae</taxon>
        <taxon>Vibrio</taxon>
    </lineage>
</organism>
<keyword evidence="2" id="KW-1134">Transmembrane beta strand</keyword>
<dbReference type="RefSeq" id="WP_306101748.1">
    <property type="nucleotide sequence ID" value="NZ_CP162601.1"/>
</dbReference>
<dbReference type="InterPro" id="IPR051906">
    <property type="entry name" value="TolC-like"/>
</dbReference>
<name>A0AB39HIS7_9VIBR</name>
<dbReference type="KEGG" id="vih:AB0763_05450"/>
<proteinExistence type="predicted"/>
<dbReference type="SUPFAM" id="SSF56954">
    <property type="entry name" value="Outer membrane efflux proteins (OEP)"/>
    <property type="match status" value="1"/>
</dbReference>
<evidence type="ECO:0000256" key="5">
    <source>
        <dbReference type="ARBA" id="ARBA00023237"/>
    </source>
</evidence>
<comment type="subcellular location">
    <subcellularLocation>
        <location evidence="1">Cell outer membrane</location>
    </subcellularLocation>
</comment>
<evidence type="ECO:0000256" key="2">
    <source>
        <dbReference type="ARBA" id="ARBA00022452"/>
    </source>
</evidence>
<evidence type="ECO:0000256" key="7">
    <source>
        <dbReference type="SAM" id="MobiDB-lite"/>
    </source>
</evidence>
<dbReference type="PANTHER" id="PTHR30026">
    <property type="entry name" value="OUTER MEMBRANE PROTEIN TOLC"/>
    <property type="match status" value="1"/>
</dbReference>
<feature type="coiled-coil region" evidence="6">
    <location>
        <begin position="182"/>
        <end position="237"/>
    </location>
</feature>
<reference evidence="8" key="1">
    <citation type="submission" date="2024-07" db="EMBL/GenBank/DDBJ databases">
        <title>Genome Analysis of a Potential Novel Vibrio Species Secreting pH- and Thermo-stable Alginate Lyase and its Application in Producing Alginate Oligosaccharides.</title>
        <authorList>
            <person name="Huang H."/>
            <person name="Bao K."/>
        </authorList>
    </citation>
    <scope>NUCLEOTIDE SEQUENCE</scope>
    <source>
        <strain evidence="8">HB236076</strain>
    </source>
</reference>
<dbReference type="PANTHER" id="PTHR30026:SF20">
    <property type="entry name" value="OUTER MEMBRANE PROTEIN TOLC"/>
    <property type="match status" value="1"/>
</dbReference>
<feature type="region of interest" description="Disordered" evidence="7">
    <location>
        <begin position="99"/>
        <end position="121"/>
    </location>
</feature>
<keyword evidence="5" id="KW-0998">Cell outer membrane</keyword>
<evidence type="ECO:0000256" key="4">
    <source>
        <dbReference type="ARBA" id="ARBA00023136"/>
    </source>
</evidence>
<dbReference type="AlphaFoldDB" id="A0AB39HIS7"/>
<dbReference type="Gene3D" id="1.20.1600.10">
    <property type="entry name" value="Outer membrane efflux proteins (OEP)"/>
    <property type="match status" value="1"/>
</dbReference>
<protein>
    <submittedName>
        <fullName evidence="8">TolC family protein</fullName>
    </submittedName>
</protein>
<dbReference type="GO" id="GO:0009279">
    <property type="term" value="C:cell outer membrane"/>
    <property type="evidence" value="ECO:0007669"/>
    <property type="project" value="UniProtKB-SubCell"/>
</dbReference>
<keyword evidence="4" id="KW-0472">Membrane</keyword>
<keyword evidence="6" id="KW-0175">Coiled coil</keyword>
<gene>
    <name evidence="8" type="ORF">AB0763_05450</name>
</gene>